<feature type="region of interest" description="Disordered" evidence="1">
    <location>
        <begin position="27"/>
        <end position="46"/>
    </location>
</feature>
<evidence type="ECO:0000256" key="1">
    <source>
        <dbReference type="SAM" id="MobiDB-lite"/>
    </source>
</evidence>
<keyword evidence="3" id="KW-1185">Reference proteome</keyword>
<evidence type="ECO:0000313" key="2">
    <source>
        <dbReference type="EMBL" id="SMP51712.1"/>
    </source>
</evidence>
<feature type="compositionally biased region" description="Low complexity" evidence="1">
    <location>
        <begin position="28"/>
        <end position="39"/>
    </location>
</feature>
<dbReference type="RefSeq" id="WP_283432115.1">
    <property type="nucleotide sequence ID" value="NZ_FXUG01000003.1"/>
</dbReference>
<dbReference type="Proteomes" id="UP001158067">
    <property type="component" value="Unassembled WGS sequence"/>
</dbReference>
<dbReference type="Pfam" id="PF07585">
    <property type="entry name" value="BBP7"/>
    <property type="match status" value="1"/>
</dbReference>
<sequence length="565" mass="60483">MTPIQRILAITAIASLMSGEITVAQTFSSSGSQPGQSSGRRIPVRSYQSGPNRVLAEAPGEQPGEVTSIEIRNEAGELVDSELDEDEYFLGAAPMPIKIGQPMPGSTQARTASSPTVQFDDERYLSSPEMVPSGAGAPIGMDSTEYEYEYEQEYYEDGYQGTSPSYGSDCESCDDGSCDGCASRPARHLSHIDARAERIARVLANPLVGFWARAEYMHWKIDGQQVPALVTTSPTGTDRDDAGILGVGNTSILYGNDELGDDDRPGGRFEIGRYFLGESGLGISASFLFADDEDQRFSADSVSYGILGRPFVDVSPTGVGNNSELIAFPNEFTGNVDVTSSTKFSAGDVLLRGILICEPDRQLEGFVGYTYYQLDDDIAIHDFKRVIGGSSGLAVGTTLDETDRFQVDNDFHGAAIGMRSQTCFGGWSLASTLKLGLGVTSSNLNISGATTATVPVAGGTDTSTRNSGLLVQDTNSGSSDFDEFAIAPELGVSLSRRMNRDWSLSAGYQLVYISRVMRAGEQIDPLLNLSQLDAGGLAGTARPQRDDFFTDLTAQAITFGLLREF</sequence>
<gene>
    <name evidence="2" type="ORF">SAMN06265222_103332</name>
</gene>
<organism evidence="2 3">
    <name type="scientific">Neorhodopirellula lusitana</name>
    <dbReference type="NCBI Taxonomy" id="445327"/>
    <lineage>
        <taxon>Bacteria</taxon>
        <taxon>Pseudomonadati</taxon>
        <taxon>Planctomycetota</taxon>
        <taxon>Planctomycetia</taxon>
        <taxon>Pirellulales</taxon>
        <taxon>Pirellulaceae</taxon>
        <taxon>Neorhodopirellula</taxon>
    </lineage>
</organism>
<evidence type="ECO:0000313" key="3">
    <source>
        <dbReference type="Proteomes" id="UP001158067"/>
    </source>
</evidence>
<accession>A0ABY1Q1H6</accession>
<dbReference type="InterPro" id="IPR011446">
    <property type="entry name" value="BBP7"/>
</dbReference>
<proteinExistence type="predicted"/>
<reference evidence="2 3" key="1">
    <citation type="submission" date="2017-05" db="EMBL/GenBank/DDBJ databases">
        <authorList>
            <person name="Varghese N."/>
            <person name="Submissions S."/>
        </authorList>
    </citation>
    <scope>NUCLEOTIDE SEQUENCE [LARGE SCALE GENOMIC DNA]</scope>
    <source>
        <strain evidence="2 3">DSM 25457</strain>
    </source>
</reference>
<name>A0ABY1Q1H6_9BACT</name>
<dbReference type="EMBL" id="FXUG01000003">
    <property type="protein sequence ID" value="SMP51712.1"/>
    <property type="molecule type" value="Genomic_DNA"/>
</dbReference>
<comment type="caution">
    <text evidence="2">The sequence shown here is derived from an EMBL/GenBank/DDBJ whole genome shotgun (WGS) entry which is preliminary data.</text>
</comment>
<protein>
    <submittedName>
        <fullName evidence="2">Beta barrel porin-7 (BBP7)</fullName>
    </submittedName>
</protein>